<keyword evidence="2" id="KW-0238">DNA-binding</keyword>
<keyword evidence="3" id="KW-0010">Activator</keyword>
<dbReference type="Proteomes" id="UP000024836">
    <property type="component" value="Unassembled WGS sequence"/>
</dbReference>
<dbReference type="EMBL" id="AQQY01000003">
    <property type="protein sequence ID" value="KCV82615.1"/>
    <property type="molecule type" value="Genomic_DNA"/>
</dbReference>
<sequence>MTELAKTVGLSKTPCQVRLKRLIEDDFIQGFKAKLNPAKMRLEHVTFVEVKLSNTSEGALLAFNSAVADIAEIEQCHMIAGAFDYLIKVRTSDIQSYRKVLAESISGLPHVSSTSTHVSMESVVDEIT</sequence>
<keyword evidence="1" id="KW-0805">Transcription regulation</keyword>
<evidence type="ECO:0000256" key="3">
    <source>
        <dbReference type="ARBA" id="ARBA00023159"/>
    </source>
</evidence>
<dbReference type="SMART" id="SM00344">
    <property type="entry name" value="HTH_ASNC"/>
    <property type="match status" value="1"/>
</dbReference>
<dbReference type="InterPro" id="IPR000485">
    <property type="entry name" value="AsnC-type_HTH_dom"/>
</dbReference>
<dbReference type="PATRIC" id="fig|1461693.3.peg.1364"/>
<accession>A0A058ZN13</accession>
<evidence type="ECO:0000313" key="6">
    <source>
        <dbReference type="EMBL" id="KCV82615.1"/>
    </source>
</evidence>
<evidence type="ECO:0000313" key="7">
    <source>
        <dbReference type="Proteomes" id="UP000024836"/>
    </source>
</evidence>
<dbReference type="SUPFAM" id="SSF46785">
    <property type="entry name" value="Winged helix' DNA-binding domain"/>
    <property type="match status" value="1"/>
</dbReference>
<dbReference type="InterPro" id="IPR019887">
    <property type="entry name" value="Tscrpt_reg_AsnC/Lrp_C"/>
</dbReference>
<keyword evidence="4" id="KW-0804">Transcription</keyword>
<keyword evidence="7" id="KW-1185">Reference proteome</keyword>
<dbReference type="InterPro" id="IPR019888">
    <property type="entry name" value="Tscrpt_reg_AsnC-like"/>
</dbReference>
<evidence type="ECO:0000256" key="1">
    <source>
        <dbReference type="ARBA" id="ARBA00023015"/>
    </source>
</evidence>
<comment type="caution">
    <text evidence="6">The sequence shown here is derived from an EMBL/GenBank/DDBJ whole genome shotgun (WGS) entry which is preliminary data.</text>
</comment>
<gene>
    <name evidence="6" type="ORF">ATO10_06721</name>
</gene>
<dbReference type="Pfam" id="PF01037">
    <property type="entry name" value="AsnC_trans_reg"/>
    <property type="match status" value="1"/>
</dbReference>
<dbReference type="InterPro" id="IPR011008">
    <property type="entry name" value="Dimeric_a/b-barrel"/>
</dbReference>
<dbReference type="InterPro" id="IPR036388">
    <property type="entry name" value="WH-like_DNA-bd_sf"/>
</dbReference>
<dbReference type="Gene3D" id="3.30.70.920">
    <property type="match status" value="1"/>
</dbReference>
<name>A0A058ZN13_9RHOB</name>
<evidence type="ECO:0000259" key="5">
    <source>
        <dbReference type="PROSITE" id="PS50956"/>
    </source>
</evidence>
<dbReference type="AlphaFoldDB" id="A0A058ZN13"/>
<dbReference type="PROSITE" id="PS50956">
    <property type="entry name" value="HTH_ASNC_2"/>
    <property type="match status" value="1"/>
</dbReference>
<dbReference type="Pfam" id="PF13412">
    <property type="entry name" value="HTH_24"/>
    <property type="match status" value="1"/>
</dbReference>
<dbReference type="eggNOG" id="COG1522">
    <property type="taxonomic scope" value="Bacteria"/>
</dbReference>
<reference evidence="6 7" key="1">
    <citation type="submission" date="2013-04" db="EMBL/GenBank/DDBJ databases">
        <title>Shimia sp. 22II-S11-Z10 Genome Sequencing.</title>
        <authorList>
            <person name="Lai Q."/>
            <person name="Li G."/>
            <person name="Shao Z."/>
        </authorList>
    </citation>
    <scope>NUCLEOTIDE SEQUENCE [LARGE SCALE GENOMIC DNA]</scope>
    <source>
        <strain evidence="7">22II-S11-Z10</strain>
    </source>
</reference>
<proteinExistence type="predicted"/>
<dbReference type="PANTHER" id="PTHR30154:SF0">
    <property type="entry name" value="LEUCINE-RESPONSIVE REGULATORY PROTEIN"/>
    <property type="match status" value="1"/>
</dbReference>
<dbReference type="GO" id="GO:0043565">
    <property type="term" value="F:sequence-specific DNA binding"/>
    <property type="evidence" value="ECO:0007669"/>
    <property type="project" value="InterPro"/>
</dbReference>
<feature type="domain" description="HTH asnC-type" evidence="5">
    <location>
        <begin position="1"/>
        <end position="43"/>
    </location>
</feature>
<dbReference type="STRING" id="1461693.ATO10_06721"/>
<dbReference type="InterPro" id="IPR036390">
    <property type="entry name" value="WH_DNA-bd_sf"/>
</dbReference>
<organism evidence="6 7">
    <name type="scientific">Actibacterium atlanticum</name>
    <dbReference type="NCBI Taxonomy" id="1461693"/>
    <lineage>
        <taxon>Bacteria</taxon>
        <taxon>Pseudomonadati</taxon>
        <taxon>Pseudomonadota</taxon>
        <taxon>Alphaproteobacteria</taxon>
        <taxon>Rhodobacterales</taxon>
        <taxon>Roseobacteraceae</taxon>
        <taxon>Actibacterium</taxon>
    </lineage>
</organism>
<protein>
    <submittedName>
        <fullName evidence="6">AsnC family transcriptional regulator</fullName>
    </submittedName>
</protein>
<dbReference type="SUPFAM" id="SSF54909">
    <property type="entry name" value="Dimeric alpha+beta barrel"/>
    <property type="match status" value="1"/>
</dbReference>
<dbReference type="PANTHER" id="PTHR30154">
    <property type="entry name" value="LEUCINE-RESPONSIVE REGULATORY PROTEIN"/>
    <property type="match status" value="1"/>
</dbReference>
<evidence type="ECO:0000256" key="4">
    <source>
        <dbReference type="ARBA" id="ARBA00023163"/>
    </source>
</evidence>
<dbReference type="Gene3D" id="1.10.10.10">
    <property type="entry name" value="Winged helix-like DNA-binding domain superfamily/Winged helix DNA-binding domain"/>
    <property type="match status" value="1"/>
</dbReference>
<dbReference type="GO" id="GO:0005829">
    <property type="term" value="C:cytosol"/>
    <property type="evidence" value="ECO:0007669"/>
    <property type="project" value="TreeGrafter"/>
</dbReference>
<evidence type="ECO:0000256" key="2">
    <source>
        <dbReference type="ARBA" id="ARBA00023125"/>
    </source>
</evidence>
<dbReference type="GO" id="GO:0043200">
    <property type="term" value="P:response to amino acid"/>
    <property type="evidence" value="ECO:0007669"/>
    <property type="project" value="TreeGrafter"/>
</dbReference>